<name>A0A2K9NWF6_BACTC</name>
<sequence length="203" mass="22679">MKNIGLLAGLALFSSASFADFLPQSFTSKFEQEYTSTLKGKTKRGQGAIEYKYPGQIRFETNTPSTVIFVSNGSKSWYYRAPFIEGEQGEVTEATSKEGSNIYIRFFDSLKNGLVSNDLYDVKKGEPVTIVFKAKTSKELGIKESVIYFKTKGSQKFEDVDTIELVFPDGKRSKLKFVDLKVNQGPGADRFNFVPPANTKKVN</sequence>
<dbReference type="PANTHER" id="PTHR35869:SF1">
    <property type="entry name" value="OUTER-MEMBRANE LIPOPROTEIN CARRIER PROTEIN"/>
    <property type="match status" value="1"/>
</dbReference>
<proteinExistence type="predicted"/>
<dbReference type="SUPFAM" id="SSF89392">
    <property type="entry name" value="Prokaryotic lipoproteins and lipoprotein localization factors"/>
    <property type="match status" value="1"/>
</dbReference>
<reference evidence="2 3" key="1">
    <citation type="submission" date="2018-01" db="EMBL/GenBank/DDBJ databases">
        <title>Complete genome sequence of Bacteriovorax stolpii DSM12778.</title>
        <authorList>
            <person name="Tang B."/>
            <person name="Chang J."/>
        </authorList>
    </citation>
    <scope>NUCLEOTIDE SEQUENCE [LARGE SCALE GENOMIC DNA]</scope>
    <source>
        <strain evidence="2 3">DSM 12778</strain>
    </source>
</reference>
<evidence type="ECO:0000256" key="1">
    <source>
        <dbReference type="ARBA" id="ARBA00022729"/>
    </source>
</evidence>
<dbReference type="PANTHER" id="PTHR35869">
    <property type="entry name" value="OUTER-MEMBRANE LIPOPROTEIN CARRIER PROTEIN"/>
    <property type="match status" value="1"/>
</dbReference>
<dbReference type="KEGG" id="bsto:C0V70_17310"/>
<keyword evidence="1" id="KW-0732">Signal</keyword>
<dbReference type="AlphaFoldDB" id="A0A2K9NWF6"/>
<protein>
    <submittedName>
        <fullName evidence="2">Uncharacterized protein</fullName>
    </submittedName>
</protein>
<accession>A0A2K9NWF6</accession>
<dbReference type="Pfam" id="PF03548">
    <property type="entry name" value="LolA"/>
    <property type="match status" value="1"/>
</dbReference>
<dbReference type="RefSeq" id="WP_102245119.1">
    <property type="nucleotide sequence ID" value="NZ_CP025704.1"/>
</dbReference>
<keyword evidence="3" id="KW-1185">Reference proteome</keyword>
<evidence type="ECO:0000313" key="3">
    <source>
        <dbReference type="Proteomes" id="UP000235584"/>
    </source>
</evidence>
<dbReference type="InterPro" id="IPR004564">
    <property type="entry name" value="OM_lipoprot_carrier_LolA-like"/>
</dbReference>
<dbReference type="OrthoDB" id="5292403at2"/>
<organism evidence="2 3">
    <name type="scientific">Bacteriovorax stolpii</name>
    <name type="common">Bdellovibrio stolpii</name>
    <dbReference type="NCBI Taxonomy" id="960"/>
    <lineage>
        <taxon>Bacteria</taxon>
        <taxon>Pseudomonadati</taxon>
        <taxon>Bdellovibrionota</taxon>
        <taxon>Bacteriovoracia</taxon>
        <taxon>Bacteriovoracales</taxon>
        <taxon>Bacteriovoracaceae</taxon>
        <taxon>Bacteriovorax</taxon>
    </lineage>
</organism>
<dbReference type="CDD" id="cd16325">
    <property type="entry name" value="LolA"/>
    <property type="match status" value="1"/>
</dbReference>
<dbReference type="Proteomes" id="UP000235584">
    <property type="component" value="Chromosome"/>
</dbReference>
<dbReference type="EMBL" id="CP025704">
    <property type="protein sequence ID" value="AUN99830.1"/>
    <property type="molecule type" value="Genomic_DNA"/>
</dbReference>
<evidence type="ECO:0000313" key="2">
    <source>
        <dbReference type="EMBL" id="AUN99830.1"/>
    </source>
</evidence>
<gene>
    <name evidence="2" type="ORF">C0V70_17310</name>
</gene>
<dbReference type="Gene3D" id="2.50.20.10">
    <property type="entry name" value="Lipoprotein localisation LolA/LolB/LppX"/>
    <property type="match status" value="1"/>
</dbReference>
<dbReference type="InterPro" id="IPR029046">
    <property type="entry name" value="LolA/LolB/LppX"/>
</dbReference>